<dbReference type="SUPFAM" id="SSF54427">
    <property type="entry name" value="NTF2-like"/>
    <property type="match status" value="1"/>
</dbReference>
<protein>
    <recommendedName>
        <fullName evidence="1">SigF-like NTF2-like domain-containing protein</fullName>
    </recommendedName>
</protein>
<evidence type="ECO:0000313" key="2">
    <source>
        <dbReference type="EMBL" id="TNY23386.1"/>
    </source>
</evidence>
<dbReference type="EMBL" id="SOZI01000012">
    <property type="protein sequence ID" value="TNY23386.1"/>
    <property type="molecule type" value="Genomic_DNA"/>
</dbReference>
<proteinExistence type="predicted"/>
<dbReference type="Pfam" id="PF24840">
    <property type="entry name" value="NTF2_SigF"/>
    <property type="match status" value="1"/>
</dbReference>
<dbReference type="AlphaFoldDB" id="A0A5C5G4D7"/>
<organism evidence="2 3">
    <name type="scientific">Rhodotorula diobovata</name>
    <dbReference type="NCBI Taxonomy" id="5288"/>
    <lineage>
        <taxon>Eukaryota</taxon>
        <taxon>Fungi</taxon>
        <taxon>Dikarya</taxon>
        <taxon>Basidiomycota</taxon>
        <taxon>Pucciniomycotina</taxon>
        <taxon>Microbotryomycetes</taxon>
        <taxon>Sporidiobolales</taxon>
        <taxon>Sporidiobolaceae</taxon>
        <taxon>Rhodotorula</taxon>
    </lineage>
</organism>
<comment type="caution">
    <text evidence="2">The sequence shown here is derived from an EMBL/GenBank/DDBJ whole genome shotgun (WGS) entry which is preliminary data.</text>
</comment>
<dbReference type="OrthoDB" id="2344312at2759"/>
<accession>A0A5C5G4D7</accession>
<keyword evidence="3" id="KW-1185">Reference proteome</keyword>
<feature type="domain" description="SigF-like NTF2-like" evidence="1">
    <location>
        <begin position="1"/>
        <end position="179"/>
    </location>
</feature>
<reference evidence="2 3" key="1">
    <citation type="submission" date="2019-03" db="EMBL/GenBank/DDBJ databases">
        <title>Rhodosporidium diobovatum UCD-FST 08-225 genome sequencing, assembly, and annotation.</title>
        <authorList>
            <person name="Fakankun I.U."/>
            <person name="Fristensky B."/>
            <person name="Levin D.B."/>
        </authorList>
    </citation>
    <scope>NUCLEOTIDE SEQUENCE [LARGE SCALE GENOMIC DNA]</scope>
    <source>
        <strain evidence="2 3">UCD-FST 08-225</strain>
    </source>
</reference>
<dbReference type="InterPro" id="IPR057514">
    <property type="entry name" value="NTF2_SigF"/>
</dbReference>
<dbReference type="PANTHER" id="PTHR35393:SF1">
    <property type="entry name" value="SNOAL-LIKE DOMAIN-CONTAINING PROTEIN"/>
    <property type="match status" value="1"/>
</dbReference>
<sequence length="186" mass="21086">MDNPATDVRRVVRELCCPEDANEMLAAVDKYFTEDATFVYPLLNTPPAAGRDGVKAAYKMLRVLSYGQRFDFHAVAFDRITSDNKGVERMKGFLDCTEHLKFSFIPLPDRVNPTFHLRFLTRVDLVKGSDDKWRIEKQEDSLPSDYASTGLHVLPFDREISNLVKWCMGSATLVVGGTLAKFNLFN</sequence>
<gene>
    <name evidence="2" type="ORF">DMC30DRAFT_414255</name>
</gene>
<dbReference type="Proteomes" id="UP000311382">
    <property type="component" value="Unassembled WGS sequence"/>
</dbReference>
<evidence type="ECO:0000313" key="3">
    <source>
        <dbReference type="Proteomes" id="UP000311382"/>
    </source>
</evidence>
<dbReference type="PANTHER" id="PTHR35393">
    <property type="entry name" value="CHROMOSOME 1, WHOLE GENOME SHOTGUN SEQUENCE"/>
    <property type="match status" value="1"/>
</dbReference>
<evidence type="ECO:0000259" key="1">
    <source>
        <dbReference type="Pfam" id="PF24840"/>
    </source>
</evidence>
<name>A0A5C5G4D7_9BASI</name>
<dbReference type="Gene3D" id="3.10.450.50">
    <property type="match status" value="1"/>
</dbReference>
<dbReference type="InterPro" id="IPR032710">
    <property type="entry name" value="NTF2-like_dom_sf"/>
</dbReference>
<dbReference type="STRING" id="5288.A0A5C5G4D7"/>